<proteinExistence type="predicted"/>
<reference evidence="2" key="1">
    <citation type="journal article" date="2017" name="Cell">
        <title>Insights into land plant evolution garnered from the Marchantia polymorpha genome.</title>
        <authorList>
            <person name="Bowman J.L."/>
            <person name="Kohchi T."/>
            <person name="Yamato K.T."/>
            <person name="Jenkins J."/>
            <person name="Shu S."/>
            <person name="Ishizaki K."/>
            <person name="Yamaoka S."/>
            <person name="Nishihama R."/>
            <person name="Nakamura Y."/>
            <person name="Berger F."/>
            <person name="Adam C."/>
            <person name="Aki S.S."/>
            <person name="Althoff F."/>
            <person name="Araki T."/>
            <person name="Arteaga-Vazquez M.A."/>
            <person name="Balasubrmanian S."/>
            <person name="Barry K."/>
            <person name="Bauer D."/>
            <person name="Boehm C.R."/>
            <person name="Briginshaw L."/>
            <person name="Caballero-Perez J."/>
            <person name="Catarino B."/>
            <person name="Chen F."/>
            <person name="Chiyoda S."/>
            <person name="Chovatia M."/>
            <person name="Davies K.M."/>
            <person name="Delmans M."/>
            <person name="Demura T."/>
            <person name="Dierschke T."/>
            <person name="Dolan L."/>
            <person name="Dorantes-Acosta A.E."/>
            <person name="Eklund D.M."/>
            <person name="Florent S.N."/>
            <person name="Flores-Sandoval E."/>
            <person name="Fujiyama A."/>
            <person name="Fukuzawa H."/>
            <person name="Galik B."/>
            <person name="Grimanelli D."/>
            <person name="Grimwood J."/>
            <person name="Grossniklaus U."/>
            <person name="Hamada T."/>
            <person name="Haseloff J."/>
            <person name="Hetherington A.J."/>
            <person name="Higo A."/>
            <person name="Hirakawa Y."/>
            <person name="Hundley H.N."/>
            <person name="Ikeda Y."/>
            <person name="Inoue K."/>
            <person name="Inoue S.I."/>
            <person name="Ishida S."/>
            <person name="Jia Q."/>
            <person name="Kakita M."/>
            <person name="Kanazawa T."/>
            <person name="Kawai Y."/>
            <person name="Kawashima T."/>
            <person name="Kennedy M."/>
            <person name="Kinose K."/>
            <person name="Kinoshita T."/>
            <person name="Kohara Y."/>
            <person name="Koide E."/>
            <person name="Komatsu K."/>
            <person name="Kopischke S."/>
            <person name="Kubo M."/>
            <person name="Kyozuka J."/>
            <person name="Lagercrantz U."/>
            <person name="Lin S.S."/>
            <person name="Lindquist E."/>
            <person name="Lipzen A.M."/>
            <person name="Lu C.W."/>
            <person name="De Luna E."/>
            <person name="Martienssen R.A."/>
            <person name="Minamino N."/>
            <person name="Mizutani M."/>
            <person name="Mizutani M."/>
            <person name="Mochizuki N."/>
            <person name="Monte I."/>
            <person name="Mosher R."/>
            <person name="Nagasaki H."/>
            <person name="Nakagami H."/>
            <person name="Naramoto S."/>
            <person name="Nishitani K."/>
            <person name="Ohtani M."/>
            <person name="Okamoto T."/>
            <person name="Okumura M."/>
            <person name="Phillips J."/>
            <person name="Pollak B."/>
            <person name="Reinders A."/>
            <person name="Rovekamp M."/>
            <person name="Sano R."/>
            <person name="Sawa S."/>
            <person name="Schmid M.W."/>
            <person name="Shirakawa M."/>
            <person name="Solano R."/>
            <person name="Spunde A."/>
            <person name="Suetsugu N."/>
            <person name="Sugano S."/>
            <person name="Sugiyama A."/>
            <person name="Sun R."/>
            <person name="Suzuki Y."/>
            <person name="Takenaka M."/>
            <person name="Takezawa D."/>
            <person name="Tomogane H."/>
            <person name="Tsuzuki M."/>
            <person name="Ueda T."/>
            <person name="Umeda M."/>
            <person name="Ward J.M."/>
            <person name="Watanabe Y."/>
            <person name="Yazaki K."/>
            <person name="Yokoyama R."/>
            <person name="Yoshitake Y."/>
            <person name="Yotsui I."/>
            <person name="Zachgo S."/>
            <person name="Schmutz J."/>
        </authorList>
    </citation>
    <scope>NUCLEOTIDE SEQUENCE [LARGE SCALE GENOMIC DNA]</scope>
    <source>
        <strain evidence="2">Tak-1</strain>
    </source>
</reference>
<sequence>MLWKAHTPQVPDRICHTTVQWCSLDQARGAFRSPFSMLWIRLCRLLVHVVLRQHIESKEGAIPRAILLGFLSLRKCDYSSSFAYPSLSSRPRFIVSHAQPRGSSFDNCSPAVLLSYSSTLLSKT</sequence>
<evidence type="ECO:0000313" key="1">
    <source>
        <dbReference type="EMBL" id="PTQ32554.1"/>
    </source>
</evidence>
<protein>
    <submittedName>
        <fullName evidence="1">Uncharacterized protein</fullName>
    </submittedName>
</protein>
<dbReference type="AlphaFoldDB" id="A0A2R6WFC0"/>
<organism evidence="1 2">
    <name type="scientific">Marchantia polymorpha</name>
    <name type="common">Common liverwort</name>
    <name type="synonym">Marchantia aquatica</name>
    <dbReference type="NCBI Taxonomy" id="3197"/>
    <lineage>
        <taxon>Eukaryota</taxon>
        <taxon>Viridiplantae</taxon>
        <taxon>Streptophyta</taxon>
        <taxon>Embryophyta</taxon>
        <taxon>Marchantiophyta</taxon>
        <taxon>Marchantiopsida</taxon>
        <taxon>Marchantiidae</taxon>
        <taxon>Marchantiales</taxon>
        <taxon>Marchantiaceae</taxon>
        <taxon>Marchantia</taxon>
    </lineage>
</organism>
<keyword evidence="2" id="KW-1185">Reference proteome</keyword>
<accession>A0A2R6WFC0</accession>
<dbReference type="Gramene" id="Mp6g06050.1">
    <property type="protein sequence ID" value="Mp6g06050.1.cds1"/>
    <property type="gene ID" value="Mp6g06050"/>
</dbReference>
<dbReference type="EMBL" id="KZ772769">
    <property type="protein sequence ID" value="PTQ32554.1"/>
    <property type="molecule type" value="Genomic_DNA"/>
</dbReference>
<gene>
    <name evidence="1" type="ORF">MARPO_0097s0039</name>
</gene>
<dbReference type="Proteomes" id="UP000244005">
    <property type="component" value="Unassembled WGS sequence"/>
</dbReference>
<evidence type="ECO:0000313" key="2">
    <source>
        <dbReference type="Proteomes" id="UP000244005"/>
    </source>
</evidence>
<name>A0A2R6WFC0_MARPO</name>